<dbReference type="EMBL" id="CAUYUJ010017015">
    <property type="protein sequence ID" value="CAK0870913.1"/>
    <property type="molecule type" value="Genomic_DNA"/>
</dbReference>
<feature type="compositionally biased region" description="Basic and acidic residues" evidence="1">
    <location>
        <begin position="90"/>
        <end position="101"/>
    </location>
</feature>
<evidence type="ECO:0000313" key="2">
    <source>
        <dbReference type="EMBL" id="CAK0870913.1"/>
    </source>
</evidence>
<comment type="caution">
    <text evidence="2">The sequence shown here is derived from an EMBL/GenBank/DDBJ whole genome shotgun (WGS) entry which is preliminary data.</text>
</comment>
<protein>
    <submittedName>
        <fullName evidence="2">Uncharacterized protein</fullName>
    </submittedName>
</protein>
<accession>A0ABN9VGX9</accession>
<keyword evidence="3" id="KW-1185">Reference proteome</keyword>
<name>A0ABN9VGX9_9DINO</name>
<reference evidence="2" key="1">
    <citation type="submission" date="2023-10" db="EMBL/GenBank/DDBJ databases">
        <authorList>
            <person name="Chen Y."/>
            <person name="Shah S."/>
            <person name="Dougan E. K."/>
            <person name="Thang M."/>
            <person name="Chan C."/>
        </authorList>
    </citation>
    <scope>NUCLEOTIDE SEQUENCE [LARGE SCALE GENOMIC DNA]</scope>
</reference>
<sequence>MGSSALETRGDQRARTIADNDEWAALLLDALFVPADELRAILGDAGDTDHQTMHLRKDVLMSVLPQQPAVACHPGGNGSRAFQPRSRHVASPERARPRTST</sequence>
<evidence type="ECO:0000256" key="1">
    <source>
        <dbReference type="SAM" id="MobiDB-lite"/>
    </source>
</evidence>
<organism evidence="2 3">
    <name type="scientific">Prorocentrum cordatum</name>
    <dbReference type="NCBI Taxonomy" id="2364126"/>
    <lineage>
        <taxon>Eukaryota</taxon>
        <taxon>Sar</taxon>
        <taxon>Alveolata</taxon>
        <taxon>Dinophyceae</taxon>
        <taxon>Prorocentrales</taxon>
        <taxon>Prorocentraceae</taxon>
        <taxon>Prorocentrum</taxon>
    </lineage>
</organism>
<evidence type="ECO:0000313" key="3">
    <source>
        <dbReference type="Proteomes" id="UP001189429"/>
    </source>
</evidence>
<proteinExistence type="predicted"/>
<gene>
    <name evidence="2" type="ORF">PCOR1329_LOCUS56896</name>
</gene>
<dbReference type="Proteomes" id="UP001189429">
    <property type="component" value="Unassembled WGS sequence"/>
</dbReference>
<feature type="region of interest" description="Disordered" evidence="1">
    <location>
        <begin position="73"/>
        <end position="101"/>
    </location>
</feature>